<dbReference type="GeneID" id="18917046"/>
<feature type="non-terminal residue" evidence="2">
    <location>
        <position position="135"/>
    </location>
</feature>
<dbReference type="EMBL" id="JH930473">
    <property type="protein sequence ID" value="EKM54379.1"/>
    <property type="molecule type" value="Genomic_DNA"/>
</dbReference>
<feature type="compositionally biased region" description="Polar residues" evidence="1">
    <location>
        <begin position="61"/>
        <end position="79"/>
    </location>
</feature>
<reference evidence="2 3" key="1">
    <citation type="journal article" date="2012" name="BMC Genomics">
        <title>Comparative genomics of the white-rot fungi, Phanerochaete carnosa and P. chrysosporium, to elucidate the genetic basis of the distinct wood types they colonize.</title>
        <authorList>
            <person name="Suzuki H."/>
            <person name="MacDonald J."/>
            <person name="Syed K."/>
            <person name="Salamov A."/>
            <person name="Hori C."/>
            <person name="Aerts A."/>
            <person name="Henrissat B."/>
            <person name="Wiebenga A."/>
            <person name="vanKuyk P.A."/>
            <person name="Barry K."/>
            <person name="Lindquist E."/>
            <person name="LaButti K."/>
            <person name="Lapidus A."/>
            <person name="Lucas S."/>
            <person name="Coutinho P."/>
            <person name="Gong Y."/>
            <person name="Samejima M."/>
            <person name="Mahadevan R."/>
            <person name="Abou-Zaid M."/>
            <person name="de Vries R.P."/>
            <person name="Igarashi K."/>
            <person name="Yadav J.S."/>
            <person name="Grigoriev I.V."/>
            <person name="Master E.R."/>
        </authorList>
    </citation>
    <scope>NUCLEOTIDE SEQUENCE [LARGE SCALE GENOMIC DNA]</scope>
    <source>
        <strain evidence="2 3">HHB-10118-sp</strain>
    </source>
</reference>
<evidence type="ECO:0000256" key="1">
    <source>
        <dbReference type="SAM" id="MobiDB-lite"/>
    </source>
</evidence>
<dbReference type="HOGENOM" id="CLU_1890760_0_0_1"/>
<feature type="region of interest" description="Disordered" evidence="1">
    <location>
        <begin position="1"/>
        <end position="135"/>
    </location>
</feature>
<keyword evidence="3" id="KW-1185">Reference proteome</keyword>
<evidence type="ECO:0000313" key="2">
    <source>
        <dbReference type="EMBL" id="EKM54379.1"/>
    </source>
</evidence>
<gene>
    <name evidence="2" type="ORF">PHACADRAFT_258185</name>
</gene>
<dbReference type="Proteomes" id="UP000008370">
    <property type="component" value="Unassembled WGS sequence"/>
</dbReference>
<feature type="compositionally biased region" description="Polar residues" evidence="1">
    <location>
        <begin position="95"/>
        <end position="115"/>
    </location>
</feature>
<accession>K5W605</accession>
<dbReference type="KEGG" id="pco:PHACADRAFT_258185"/>
<name>K5W605_PHACS</name>
<dbReference type="InParanoid" id="K5W605"/>
<feature type="compositionally biased region" description="Polar residues" evidence="1">
    <location>
        <begin position="42"/>
        <end position="53"/>
    </location>
</feature>
<dbReference type="AlphaFoldDB" id="K5W605"/>
<proteinExistence type="predicted"/>
<protein>
    <submittedName>
        <fullName evidence="2">Uncharacterized protein</fullName>
    </submittedName>
</protein>
<sequence length="135" mass="13741">MDTEPQHTAAGLDESGIRDSPRPVSAIPAGAPATMELVEPTPSLSGAQDHQTSPPEPSGPVASTSEYSATNRKSGTPTVGTIVPALDSMAISPAPEQSCTHSSTKTGGENATSPLGSHDMNAATNTFARSEIRES</sequence>
<organism evidence="2 3">
    <name type="scientific">Phanerochaete carnosa (strain HHB-10118-sp)</name>
    <name type="common">White-rot fungus</name>
    <name type="synonym">Peniophora carnosa</name>
    <dbReference type="NCBI Taxonomy" id="650164"/>
    <lineage>
        <taxon>Eukaryota</taxon>
        <taxon>Fungi</taxon>
        <taxon>Dikarya</taxon>
        <taxon>Basidiomycota</taxon>
        <taxon>Agaricomycotina</taxon>
        <taxon>Agaricomycetes</taxon>
        <taxon>Polyporales</taxon>
        <taxon>Phanerochaetaceae</taxon>
        <taxon>Phanerochaete</taxon>
    </lineage>
</organism>
<dbReference type="RefSeq" id="XP_007397073.1">
    <property type="nucleotide sequence ID" value="XM_007397011.1"/>
</dbReference>
<evidence type="ECO:0000313" key="3">
    <source>
        <dbReference type="Proteomes" id="UP000008370"/>
    </source>
</evidence>